<evidence type="ECO:0000313" key="2">
    <source>
        <dbReference type="Proteomes" id="UP000593575"/>
    </source>
</evidence>
<gene>
    <name evidence="1" type="ORF">Goarm_014835</name>
</gene>
<feature type="non-terminal residue" evidence="1">
    <location>
        <position position="44"/>
    </location>
</feature>
<dbReference type="EMBL" id="JABFAE010000006">
    <property type="protein sequence ID" value="MBA0830293.1"/>
    <property type="molecule type" value="Genomic_DNA"/>
</dbReference>
<reference evidence="1 2" key="1">
    <citation type="journal article" date="2019" name="Genome Biol. Evol.">
        <title>Insights into the evolution of the New World diploid cottons (Gossypium, subgenus Houzingenia) based on genome sequencing.</title>
        <authorList>
            <person name="Grover C.E."/>
            <person name="Arick M.A. 2nd"/>
            <person name="Thrash A."/>
            <person name="Conover J.L."/>
            <person name="Sanders W.S."/>
            <person name="Peterson D.G."/>
            <person name="Frelichowski J.E."/>
            <person name="Scheffler J.A."/>
            <person name="Scheffler B.E."/>
            <person name="Wendel J.F."/>
        </authorList>
    </citation>
    <scope>NUCLEOTIDE SEQUENCE [LARGE SCALE GENOMIC DNA]</scope>
    <source>
        <strain evidence="1">6</strain>
        <tissue evidence="1">Leaf</tissue>
    </source>
</reference>
<accession>A0A7J9J866</accession>
<evidence type="ECO:0000313" key="1">
    <source>
        <dbReference type="EMBL" id="MBA0830293.1"/>
    </source>
</evidence>
<name>A0A7J9J866_9ROSI</name>
<proteinExistence type="predicted"/>
<dbReference type="AlphaFoldDB" id="A0A7J9J866"/>
<comment type="caution">
    <text evidence="1">The sequence shown here is derived from an EMBL/GenBank/DDBJ whole genome shotgun (WGS) entry which is preliminary data.</text>
</comment>
<dbReference type="Proteomes" id="UP000593575">
    <property type="component" value="Unassembled WGS sequence"/>
</dbReference>
<keyword evidence="2" id="KW-1185">Reference proteome</keyword>
<protein>
    <submittedName>
        <fullName evidence="1">Uncharacterized protein</fullName>
    </submittedName>
</protein>
<sequence>MNAQKPGSTFVTLRHFIFIEMEKGWTRCLVLEKSGFMIACGYIP</sequence>
<organism evidence="1 2">
    <name type="scientific">Gossypium armourianum</name>
    <dbReference type="NCBI Taxonomy" id="34283"/>
    <lineage>
        <taxon>Eukaryota</taxon>
        <taxon>Viridiplantae</taxon>
        <taxon>Streptophyta</taxon>
        <taxon>Embryophyta</taxon>
        <taxon>Tracheophyta</taxon>
        <taxon>Spermatophyta</taxon>
        <taxon>Magnoliopsida</taxon>
        <taxon>eudicotyledons</taxon>
        <taxon>Gunneridae</taxon>
        <taxon>Pentapetalae</taxon>
        <taxon>rosids</taxon>
        <taxon>malvids</taxon>
        <taxon>Malvales</taxon>
        <taxon>Malvaceae</taxon>
        <taxon>Malvoideae</taxon>
        <taxon>Gossypium</taxon>
    </lineage>
</organism>